<feature type="compositionally biased region" description="Low complexity" evidence="1">
    <location>
        <begin position="15"/>
        <end position="46"/>
    </location>
</feature>
<evidence type="ECO:0000313" key="4">
    <source>
        <dbReference type="Proteomes" id="UP000825051"/>
    </source>
</evidence>
<keyword evidence="4" id="KW-1185">Reference proteome</keyword>
<dbReference type="GO" id="GO:0008236">
    <property type="term" value="F:serine-type peptidase activity"/>
    <property type="evidence" value="ECO:0007669"/>
    <property type="project" value="InterPro"/>
</dbReference>
<dbReference type="RefSeq" id="WP_220163024.1">
    <property type="nucleotide sequence ID" value="NZ_CP080507.1"/>
</dbReference>
<dbReference type="SUPFAM" id="SSF50156">
    <property type="entry name" value="PDZ domain-like"/>
    <property type="match status" value="1"/>
</dbReference>
<dbReference type="Gene3D" id="3.30.750.44">
    <property type="match status" value="1"/>
</dbReference>
<evidence type="ECO:0000313" key="3">
    <source>
        <dbReference type="EMBL" id="QYM79318.1"/>
    </source>
</evidence>
<feature type="domain" description="PDZ" evidence="2">
    <location>
        <begin position="124"/>
        <end position="176"/>
    </location>
</feature>
<evidence type="ECO:0000259" key="2">
    <source>
        <dbReference type="PROSITE" id="PS50106"/>
    </source>
</evidence>
<dbReference type="InterPro" id="IPR029045">
    <property type="entry name" value="ClpP/crotonase-like_dom_sf"/>
</dbReference>
<proteinExistence type="predicted"/>
<dbReference type="GO" id="GO:0004175">
    <property type="term" value="F:endopeptidase activity"/>
    <property type="evidence" value="ECO:0007669"/>
    <property type="project" value="TreeGrafter"/>
</dbReference>
<feature type="region of interest" description="Disordered" evidence="1">
    <location>
        <begin position="1"/>
        <end position="51"/>
    </location>
</feature>
<name>A0A8F9TVZ3_9BACT</name>
<dbReference type="InterPro" id="IPR028204">
    <property type="entry name" value="Tricorn_C1"/>
</dbReference>
<dbReference type="Gene3D" id="3.90.226.10">
    <property type="entry name" value="2-enoyl-CoA Hydratase, Chain A, domain 1"/>
    <property type="match status" value="1"/>
</dbReference>
<dbReference type="EMBL" id="CP080507">
    <property type="protein sequence ID" value="QYM79318.1"/>
    <property type="molecule type" value="Genomic_DNA"/>
</dbReference>
<reference evidence="3" key="1">
    <citation type="submission" date="2021-08" db="EMBL/GenBank/DDBJ databases">
        <title>Genome of a novel bacterium of the phylum Verrucomicrobia, Oleiharenicola sp. KSB-15.</title>
        <authorList>
            <person name="Chung J.-H."/>
            <person name="Ahn J.-H."/>
            <person name="Yoon Y."/>
            <person name="Kim D.-Y."/>
            <person name="An S.-H."/>
            <person name="Park I."/>
            <person name="Yeon J."/>
        </authorList>
    </citation>
    <scope>NUCLEOTIDE SEQUENCE</scope>
    <source>
        <strain evidence="3">KSB-15</strain>
    </source>
</reference>
<dbReference type="Pfam" id="PF13180">
    <property type="entry name" value="PDZ_2"/>
    <property type="match status" value="1"/>
</dbReference>
<dbReference type="Gene3D" id="2.30.42.10">
    <property type="match status" value="1"/>
</dbReference>
<dbReference type="SUPFAM" id="SSF52096">
    <property type="entry name" value="ClpP/crotonase"/>
    <property type="match status" value="1"/>
</dbReference>
<organism evidence="3 4">
    <name type="scientific">Horticoccus luteus</name>
    <dbReference type="NCBI Taxonomy" id="2862869"/>
    <lineage>
        <taxon>Bacteria</taxon>
        <taxon>Pseudomonadati</taxon>
        <taxon>Verrucomicrobiota</taxon>
        <taxon>Opitutia</taxon>
        <taxon>Opitutales</taxon>
        <taxon>Opitutaceae</taxon>
        <taxon>Horticoccus</taxon>
    </lineage>
</organism>
<dbReference type="InterPro" id="IPR001478">
    <property type="entry name" value="PDZ"/>
</dbReference>
<accession>A0A8F9TVZ3</accession>
<dbReference type="InterPro" id="IPR036034">
    <property type="entry name" value="PDZ_sf"/>
</dbReference>
<sequence>MPTASRAEPPPILVSPSAADQPASAPAASTAADSTSPASPSAAPADPDWPDLRQRTFDEVWTTVNESYFDPTFGGVDWDAVRAKYAAQLPAIADKAALCDLLRAMLGELRRTHFSILPREAAVFTPAERSRIGTIGADFTAVDGQVIVRHVRPASPAAAAGIHPGDVVLKTNTADLATLATTLAHYGLTPTQQGSYLVYFVTSWSRAAVGTALTATVASPDAAPRELTVTCAAHDGEWSEPVGSFPAQPLEFEAHRDDTGLAYLRLNVFAPSLMRPLRAFVRQLHPGDGLILDLRANPGGLTAMAPGIVGLLSDHQVSLGRMILRAGEIGFEAFPQSRAFLGPVAVLIDGGSASTSEILAAGLQATHRARLFGEPSAGAALPSSFKTLPTGDLFQYAIADVQTPTHHSLEGRGVAPDIVVATTRADLAAGRDPVLETARAWLHEARNPPAPVSAATAPAP</sequence>
<dbReference type="Pfam" id="PF03572">
    <property type="entry name" value="Peptidase_S41"/>
    <property type="match status" value="1"/>
</dbReference>
<evidence type="ECO:0000256" key="1">
    <source>
        <dbReference type="SAM" id="MobiDB-lite"/>
    </source>
</evidence>
<gene>
    <name evidence="3" type="ORF">K0B96_01485</name>
</gene>
<dbReference type="PANTHER" id="PTHR32060:SF30">
    <property type="entry name" value="CARBOXY-TERMINAL PROCESSING PROTEASE CTPA"/>
    <property type="match status" value="1"/>
</dbReference>
<dbReference type="PANTHER" id="PTHR32060">
    <property type="entry name" value="TAIL-SPECIFIC PROTEASE"/>
    <property type="match status" value="1"/>
</dbReference>
<dbReference type="GO" id="GO:0030288">
    <property type="term" value="C:outer membrane-bounded periplasmic space"/>
    <property type="evidence" value="ECO:0007669"/>
    <property type="project" value="TreeGrafter"/>
</dbReference>
<dbReference type="GO" id="GO:0006508">
    <property type="term" value="P:proteolysis"/>
    <property type="evidence" value="ECO:0007669"/>
    <property type="project" value="InterPro"/>
</dbReference>
<dbReference type="InterPro" id="IPR005151">
    <property type="entry name" value="Tail-specific_protease"/>
</dbReference>
<dbReference type="Proteomes" id="UP000825051">
    <property type="component" value="Chromosome"/>
</dbReference>
<dbReference type="KEGG" id="ole:K0B96_01485"/>
<dbReference type="GO" id="GO:0007165">
    <property type="term" value="P:signal transduction"/>
    <property type="evidence" value="ECO:0007669"/>
    <property type="project" value="TreeGrafter"/>
</dbReference>
<dbReference type="AlphaFoldDB" id="A0A8F9TVZ3"/>
<protein>
    <submittedName>
        <fullName evidence="3">PDZ domain-containing protein</fullName>
    </submittedName>
</protein>
<dbReference type="SMART" id="SM00245">
    <property type="entry name" value="TSPc"/>
    <property type="match status" value="1"/>
</dbReference>
<dbReference type="CDD" id="cd07562">
    <property type="entry name" value="Peptidase_S41_TRI"/>
    <property type="match status" value="1"/>
</dbReference>
<dbReference type="PROSITE" id="PS50106">
    <property type="entry name" value="PDZ"/>
    <property type="match status" value="1"/>
</dbReference>
<dbReference type="Pfam" id="PF14684">
    <property type="entry name" value="Tricorn_C1"/>
    <property type="match status" value="1"/>
</dbReference>